<dbReference type="RefSeq" id="XP_637951.1">
    <property type="nucleotide sequence ID" value="XM_632859.1"/>
</dbReference>
<dbReference type="KEGG" id="ddi:DDB_G0285977"/>
<keyword evidence="2" id="KW-1185">Reference proteome</keyword>
<dbReference type="HOGENOM" id="CLU_2065889_0_0_1"/>
<sequence length="119" mass="13709">MFFFSGTTTTTTTTTATTTTPTTTVSNSAIKRDIGNINDYRNANYFNYYRKLENKYNYLSDTFGLKTISNNETFKLIDFTIDSEMNNTCITSIWNQKYSNNSSTPVEGIYKPSIRKYFL</sequence>
<accession>Q54MG3</accession>
<gene>
    <name evidence="1" type="ORF">DDB_G0285977</name>
</gene>
<name>Q54MG3_DICDI</name>
<organism evidence="1 2">
    <name type="scientific">Dictyostelium discoideum</name>
    <name type="common">Social amoeba</name>
    <dbReference type="NCBI Taxonomy" id="44689"/>
    <lineage>
        <taxon>Eukaryota</taxon>
        <taxon>Amoebozoa</taxon>
        <taxon>Evosea</taxon>
        <taxon>Eumycetozoa</taxon>
        <taxon>Dictyostelia</taxon>
        <taxon>Dictyosteliales</taxon>
        <taxon>Dictyosteliaceae</taxon>
        <taxon>Dictyostelium</taxon>
    </lineage>
</organism>
<dbReference type="EMBL" id="AAFI02000082">
    <property type="protein sequence ID" value="EAL64447.1"/>
    <property type="molecule type" value="Genomic_DNA"/>
</dbReference>
<dbReference type="GeneID" id="8625378"/>
<dbReference type="AlphaFoldDB" id="Q54MG3"/>
<evidence type="ECO:0000313" key="1">
    <source>
        <dbReference type="EMBL" id="EAL64447.1"/>
    </source>
</evidence>
<dbReference type="Proteomes" id="UP000002195">
    <property type="component" value="Unassembled WGS sequence"/>
</dbReference>
<evidence type="ECO:0000313" key="2">
    <source>
        <dbReference type="Proteomes" id="UP000002195"/>
    </source>
</evidence>
<dbReference type="PaxDb" id="44689-DDB0218766"/>
<reference evidence="1 2" key="1">
    <citation type="journal article" date="2005" name="Nature">
        <title>The genome of the social amoeba Dictyostelium discoideum.</title>
        <authorList>
            <consortium name="The Dictyostelium discoideum Sequencing Consortium"/>
            <person name="Eichinger L."/>
            <person name="Pachebat J.A."/>
            <person name="Glockner G."/>
            <person name="Rajandream M.A."/>
            <person name="Sucgang R."/>
            <person name="Berriman M."/>
            <person name="Song J."/>
            <person name="Olsen R."/>
            <person name="Szafranski K."/>
            <person name="Xu Q."/>
            <person name="Tunggal B."/>
            <person name="Kummerfeld S."/>
            <person name="Madera M."/>
            <person name="Konfortov B.A."/>
            <person name="Rivero F."/>
            <person name="Bankier A.T."/>
            <person name="Lehmann R."/>
            <person name="Hamlin N."/>
            <person name="Davies R."/>
            <person name="Gaudet P."/>
            <person name="Fey P."/>
            <person name="Pilcher K."/>
            <person name="Chen G."/>
            <person name="Saunders D."/>
            <person name="Sodergren E."/>
            <person name="Davis P."/>
            <person name="Kerhornou A."/>
            <person name="Nie X."/>
            <person name="Hall N."/>
            <person name="Anjard C."/>
            <person name="Hemphill L."/>
            <person name="Bason N."/>
            <person name="Farbrother P."/>
            <person name="Desany B."/>
            <person name="Just E."/>
            <person name="Morio T."/>
            <person name="Rost R."/>
            <person name="Churcher C."/>
            <person name="Cooper J."/>
            <person name="Haydock S."/>
            <person name="van Driessche N."/>
            <person name="Cronin A."/>
            <person name="Goodhead I."/>
            <person name="Muzny D."/>
            <person name="Mourier T."/>
            <person name="Pain A."/>
            <person name="Lu M."/>
            <person name="Harper D."/>
            <person name="Lindsay R."/>
            <person name="Hauser H."/>
            <person name="James K."/>
            <person name="Quiles M."/>
            <person name="Madan Babu M."/>
            <person name="Saito T."/>
            <person name="Buchrieser C."/>
            <person name="Wardroper A."/>
            <person name="Felder M."/>
            <person name="Thangavelu M."/>
            <person name="Johnson D."/>
            <person name="Knights A."/>
            <person name="Loulseged H."/>
            <person name="Mungall K."/>
            <person name="Oliver K."/>
            <person name="Price C."/>
            <person name="Quail M.A."/>
            <person name="Urushihara H."/>
            <person name="Hernandez J."/>
            <person name="Rabbinowitsch E."/>
            <person name="Steffen D."/>
            <person name="Sanders M."/>
            <person name="Ma J."/>
            <person name="Kohara Y."/>
            <person name="Sharp S."/>
            <person name="Simmonds M."/>
            <person name="Spiegler S."/>
            <person name="Tivey A."/>
            <person name="Sugano S."/>
            <person name="White B."/>
            <person name="Walker D."/>
            <person name="Woodward J."/>
            <person name="Winckler T."/>
            <person name="Tanaka Y."/>
            <person name="Shaulsky G."/>
            <person name="Schleicher M."/>
            <person name="Weinstock G."/>
            <person name="Rosenthal A."/>
            <person name="Cox E.C."/>
            <person name="Chisholm R.L."/>
            <person name="Gibbs R."/>
            <person name="Loomis W.F."/>
            <person name="Platzer M."/>
            <person name="Kay R.R."/>
            <person name="Williams J."/>
            <person name="Dear P.H."/>
            <person name="Noegel A.A."/>
            <person name="Barrell B."/>
            <person name="Kuspa A."/>
        </authorList>
    </citation>
    <scope>NUCLEOTIDE SEQUENCE [LARGE SCALE GENOMIC DNA]</scope>
    <source>
        <strain evidence="1 2">AX4</strain>
    </source>
</reference>
<proteinExistence type="predicted"/>
<dbReference type="InParanoid" id="Q54MG3"/>
<dbReference type="VEuPathDB" id="AmoebaDB:DDB_G0285977"/>
<protein>
    <submittedName>
        <fullName evidence="1">Uncharacterized protein</fullName>
    </submittedName>
</protein>
<comment type="caution">
    <text evidence="1">The sequence shown here is derived from an EMBL/GenBank/DDBJ whole genome shotgun (WGS) entry which is preliminary data.</text>
</comment>